<reference evidence="2 3" key="1">
    <citation type="submission" date="2019-11" db="EMBL/GenBank/DDBJ databases">
        <title>FDA dAtabase for Regulatory Grade micrObial Sequences (FDA-ARGOS): Supporting development and validation of Infectious Disease Dx tests.</title>
        <authorList>
            <person name="Turner S."/>
            <person name="Byrd R."/>
            <person name="Tallon L."/>
            <person name="Sadzewicz L."/>
            <person name="Vavikolanu K."/>
            <person name="Mehta A."/>
            <person name="Aluvathingal J."/>
            <person name="Nadendla S."/>
            <person name="Myers T."/>
            <person name="Yan Y."/>
            <person name="Sichtig H."/>
        </authorList>
    </citation>
    <scope>NUCLEOTIDE SEQUENCE [LARGE SCALE GENOMIC DNA]</scope>
    <source>
        <strain evidence="2 3">FDAARGOS_739</strain>
    </source>
</reference>
<dbReference type="EMBL" id="CP050964">
    <property type="protein sequence ID" value="QIX89117.1"/>
    <property type="molecule type" value="Genomic_DNA"/>
</dbReference>
<dbReference type="GeneID" id="57964917"/>
<evidence type="ECO:0000313" key="2">
    <source>
        <dbReference type="EMBL" id="QIX93922.1"/>
    </source>
</evidence>
<gene>
    <name evidence="1" type="ORF">FOC47_00065</name>
    <name evidence="2" type="ORF">FOC47_27315</name>
</gene>
<dbReference type="Proteomes" id="UP000501069">
    <property type="component" value="Chromosome"/>
</dbReference>
<dbReference type="AlphaFoldDB" id="A0AAP9M7W8"/>
<accession>A0AAP9M7W8</accession>
<sequence length="66" mass="7942">MRTLTIVSDNTSHRVYDLDNTDSNDILALAMTYGRGEFGEVIYLNDDDQEISRCYWDWKYRKYCKY</sequence>
<name>A0AAP9M7W8_9FIRM</name>
<dbReference type="RefSeq" id="WP_003523630.1">
    <property type="nucleotide sequence ID" value="NZ_CABKQO010000001.1"/>
</dbReference>
<proteinExistence type="predicted"/>
<evidence type="ECO:0000313" key="3">
    <source>
        <dbReference type="Proteomes" id="UP000501069"/>
    </source>
</evidence>
<organism evidence="2 3">
    <name type="scientific">Enterocloster clostridioformis</name>
    <dbReference type="NCBI Taxonomy" id="1531"/>
    <lineage>
        <taxon>Bacteria</taxon>
        <taxon>Bacillati</taxon>
        <taxon>Bacillota</taxon>
        <taxon>Clostridia</taxon>
        <taxon>Lachnospirales</taxon>
        <taxon>Lachnospiraceae</taxon>
        <taxon>Enterocloster</taxon>
    </lineage>
</organism>
<dbReference type="EMBL" id="CP050964">
    <property type="protein sequence ID" value="QIX93922.1"/>
    <property type="molecule type" value="Genomic_DNA"/>
</dbReference>
<protein>
    <submittedName>
        <fullName evidence="2">Uncharacterized protein</fullName>
    </submittedName>
</protein>
<evidence type="ECO:0000313" key="1">
    <source>
        <dbReference type="EMBL" id="QIX89117.1"/>
    </source>
</evidence>